<dbReference type="CDD" id="cd08023">
    <property type="entry name" value="GH16_laminarinase_like"/>
    <property type="match status" value="1"/>
</dbReference>
<protein>
    <submittedName>
        <fullName evidence="9">Carbohydrate binding domain-containing protein</fullName>
    </submittedName>
</protein>
<feature type="domain" description="SLH" evidence="7">
    <location>
        <begin position="34"/>
        <end position="97"/>
    </location>
</feature>
<dbReference type="Gene3D" id="2.60.120.260">
    <property type="entry name" value="Galactose-binding domain-like"/>
    <property type="match status" value="5"/>
</dbReference>
<sequence length="1459" mass="157775">MKMTKWLSSILVGGLLISAISPAAYASETEKLSTAEGFADVSGSHWAKPAAEQLQALGLMTGDADGRFQPNRPITRAEFIAVLDRAFGFAGVGSKSFADVLPEAWYYRAVMNAAGSGIVEGTEDGRFAPNAPVTREGAAVLLDRAFQLSTGAESVASLQTFDDSEDIAGYAEKALTYLVETKAMKGANGRLLPKKPITRAESASLLAGMMSVLIAKPTQYEAAKITGNVLVRTGGVTIRNTVIEGNLLLAEGIGEGEVTLEGVTVTGSAIIKGGGSHSIVFKNAKLGRVVIDKRGKPIRVAFQAGSSAETVAVRQPAQIEVEADSAIGAMTFGETAGTSKLTTDGKIGRLLVEADKVTVNGKEVRAGYAVSFEPKSDSTTPPGNPGTPPAGSEPPVAPTTIPDQDWELVWRDEFNAPGIDASKWTVLDTDVVYNNELEYYSPNNASIQKDGSRSVLNVAAKKESYRGRDYTSAKLITQGKGDWTYGKVVVRAKLPVDKGMWPAIWMMPTDEAHYGGWPASGEIDIMELIGGEQNKHRVYGTLHYDSVQPDGSHGHDQGIYELAQGASFANDYHDFQVEWLPGVIRFYVDGRLYHEVSDWKTKGPGQPEYYTYPAPFDRPFYLILNLAVGGDWPGSPDANFVSDEMKVDFVRVYSYKKLDEWPDVTGHPPEPAMQRQPQPDGNQLYNHDFRGEQGADGVPRDWQFLLNAGGEGSVSVIEDAAKGKAAKVSIANAGEQLYAVQLTQMPMYVQNGKRYKATFEAKADANRTIMAKVNQYQKSWKNYSGEQTFTLTTDWQPFEYTFDMREGTDNNARFEFNLGLNEETVYLANVKLVEIGDAPPLPDETIERGALPDGNLVYNGTFDQGTDRLGFWSPAIASDAKARISVNNFLKFPIMERQLVVQVEEEGFAADSVVVSQPGLKLEAGAAYGLYFEAKADTPRTMRVAIAREDGGSAQLPQGASVQLGTELATYSKEIVIGPEADAESELKLLFGGDAGTVYVDNVRLVKRGQPVHVSAYAHIPAVQAWEMRGLQLEDASEGGKNVGYMDEGDLLQYKISVAKDAEYVLSARVASGEDDSPIRLRVKDENGATIAESEANVGNTGGWQTYKTIYFDSIALAAGRNYYVEFQGRDYNTLWVDMSENKVRNGDFDAGTETWNLITTDSASMAVAEGGELTVRLPGTGAQWWDHQIQQAGLKVEQGKTYRLELAARSSTPRTMHVVVSQSNGEYTKYLIEETALAQEQSHLAYTFTMNAPTDNAAVLAFGLGVPAAAGDAHEVVIDDVQLYEVNPSADGGGQPVNVNLLHNGNFASGTEGWFSYAAGDASQLSITAEGGKLQAAIGSVGDNPWDRQVINEGFAVQQGSRYTLTFKAKAVSPRKLGIGIGWVDVAANYEWHGYFGGQVDLTTEEQSFSFTFDATAESYRNARISFDMGNIPGGSAGQTVISLSEVRLVNIGPASSE</sequence>
<evidence type="ECO:0000256" key="4">
    <source>
        <dbReference type="SAM" id="MobiDB-lite"/>
    </source>
</evidence>
<dbReference type="SMART" id="SM00606">
    <property type="entry name" value="CBD_IV"/>
    <property type="match status" value="1"/>
</dbReference>
<dbReference type="CDD" id="cd04080">
    <property type="entry name" value="CBM6_cellulase-like"/>
    <property type="match status" value="1"/>
</dbReference>
<comment type="similarity">
    <text evidence="1">Belongs to the glycosyl hydrolase 16 family.</text>
</comment>
<feature type="domain" description="CBM6" evidence="6">
    <location>
        <begin position="1018"/>
        <end position="1145"/>
    </location>
</feature>
<comment type="caution">
    <text evidence="9">The sequence shown here is derived from an EMBL/GenBank/DDBJ whole genome shotgun (WGS) entry which is preliminary data.</text>
</comment>
<dbReference type="InterPro" id="IPR008979">
    <property type="entry name" value="Galactose-bd-like_sf"/>
</dbReference>
<dbReference type="PROSITE" id="PS51175">
    <property type="entry name" value="CBM6"/>
    <property type="match status" value="1"/>
</dbReference>
<name>A0ABV8K2V6_9BACL</name>
<dbReference type="Pfam" id="PF02018">
    <property type="entry name" value="CBM_4_9"/>
    <property type="match status" value="4"/>
</dbReference>
<dbReference type="InterPro" id="IPR006584">
    <property type="entry name" value="Cellulose-bd_IV"/>
</dbReference>
<evidence type="ECO:0000313" key="9">
    <source>
        <dbReference type="EMBL" id="MFC4100337.1"/>
    </source>
</evidence>
<feature type="signal peptide" evidence="5">
    <location>
        <begin position="1"/>
        <end position="26"/>
    </location>
</feature>
<evidence type="ECO:0000259" key="7">
    <source>
        <dbReference type="PROSITE" id="PS51272"/>
    </source>
</evidence>
<dbReference type="InterPro" id="IPR050546">
    <property type="entry name" value="Glycosyl_Hydrlase_16"/>
</dbReference>
<evidence type="ECO:0000256" key="5">
    <source>
        <dbReference type="SAM" id="SignalP"/>
    </source>
</evidence>
<dbReference type="PROSITE" id="PS51762">
    <property type="entry name" value="GH16_2"/>
    <property type="match status" value="1"/>
</dbReference>
<dbReference type="PANTHER" id="PTHR10963">
    <property type="entry name" value="GLYCOSYL HYDROLASE-RELATED"/>
    <property type="match status" value="1"/>
</dbReference>
<accession>A0ABV8K2V6</accession>
<dbReference type="InterPro" id="IPR005084">
    <property type="entry name" value="CBM6"/>
</dbReference>
<keyword evidence="2 5" id="KW-0732">Signal</keyword>
<reference evidence="10" key="1">
    <citation type="journal article" date="2019" name="Int. J. Syst. Evol. Microbiol.">
        <title>The Global Catalogue of Microorganisms (GCM) 10K type strain sequencing project: providing services to taxonomists for standard genome sequencing and annotation.</title>
        <authorList>
            <consortium name="The Broad Institute Genomics Platform"/>
            <consortium name="The Broad Institute Genome Sequencing Center for Infectious Disease"/>
            <person name="Wu L."/>
            <person name="Ma J."/>
        </authorList>
    </citation>
    <scope>NUCLEOTIDE SEQUENCE [LARGE SCALE GENOMIC DNA]</scope>
    <source>
        <strain evidence="10">IBRC-M 10987</strain>
    </source>
</reference>
<keyword evidence="10" id="KW-1185">Reference proteome</keyword>
<dbReference type="EMBL" id="JBHSAM010000023">
    <property type="protein sequence ID" value="MFC4100337.1"/>
    <property type="molecule type" value="Genomic_DNA"/>
</dbReference>
<evidence type="ECO:0000259" key="8">
    <source>
        <dbReference type="PROSITE" id="PS51762"/>
    </source>
</evidence>
<dbReference type="Gene3D" id="2.60.120.200">
    <property type="match status" value="1"/>
</dbReference>
<feature type="chain" id="PRO_5046280288" evidence="5">
    <location>
        <begin position="27"/>
        <end position="1459"/>
    </location>
</feature>
<dbReference type="Pfam" id="PF00395">
    <property type="entry name" value="SLH"/>
    <property type="match status" value="3"/>
</dbReference>
<dbReference type="SUPFAM" id="SSF49785">
    <property type="entry name" value="Galactose-binding domain-like"/>
    <property type="match status" value="5"/>
</dbReference>
<dbReference type="Pfam" id="PF03422">
    <property type="entry name" value="CBM_6"/>
    <property type="match status" value="1"/>
</dbReference>
<dbReference type="Pfam" id="PF00722">
    <property type="entry name" value="Glyco_hydro_16"/>
    <property type="match status" value="1"/>
</dbReference>
<dbReference type="SUPFAM" id="SSF49899">
    <property type="entry name" value="Concanavalin A-like lectins/glucanases"/>
    <property type="match status" value="1"/>
</dbReference>
<organism evidence="9 10">
    <name type="scientific">Paenibacillus xanthanilyticus</name>
    <dbReference type="NCBI Taxonomy" id="1783531"/>
    <lineage>
        <taxon>Bacteria</taxon>
        <taxon>Bacillati</taxon>
        <taxon>Bacillota</taxon>
        <taxon>Bacilli</taxon>
        <taxon>Bacillales</taxon>
        <taxon>Paenibacillaceae</taxon>
        <taxon>Paenibacillus</taxon>
    </lineage>
</organism>
<dbReference type="PANTHER" id="PTHR10963:SF55">
    <property type="entry name" value="GLYCOSIDE HYDROLASE FAMILY 16 PROTEIN"/>
    <property type="match status" value="1"/>
</dbReference>
<keyword evidence="3" id="KW-0378">Hydrolase</keyword>
<evidence type="ECO:0000313" key="10">
    <source>
        <dbReference type="Proteomes" id="UP001595715"/>
    </source>
</evidence>
<gene>
    <name evidence="9" type="ORF">ACFOZ8_11835</name>
</gene>
<evidence type="ECO:0000256" key="3">
    <source>
        <dbReference type="ARBA" id="ARBA00022801"/>
    </source>
</evidence>
<evidence type="ECO:0000256" key="1">
    <source>
        <dbReference type="ARBA" id="ARBA00006865"/>
    </source>
</evidence>
<dbReference type="InterPro" id="IPR001119">
    <property type="entry name" value="SLH_dom"/>
</dbReference>
<evidence type="ECO:0000256" key="2">
    <source>
        <dbReference type="ARBA" id="ARBA00022729"/>
    </source>
</evidence>
<evidence type="ECO:0000259" key="6">
    <source>
        <dbReference type="PROSITE" id="PS51175"/>
    </source>
</evidence>
<dbReference type="InterPro" id="IPR000757">
    <property type="entry name" value="Beta-glucanase-like"/>
</dbReference>
<feature type="domain" description="SLH" evidence="7">
    <location>
        <begin position="98"/>
        <end position="156"/>
    </location>
</feature>
<dbReference type="InterPro" id="IPR013320">
    <property type="entry name" value="ConA-like_dom_sf"/>
</dbReference>
<dbReference type="PROSITE" id="PS51272">
    <property type="entry name" value="SLH"/>
    <property type="match status" value="3"/>
</dbReference>
<feature type="region of interest" description="Disordered" evidence="4">
    <location>
        <begin position="371"/>
        <end position="401"/>
    </location>
</feature>
<dbReference type="Proteomes" id="UP001595715">
    <property type="component" value="Unassembled WGS sequence"/>
</dbReference>
<dbReference type="InterPro" id="IPR003305">
    <property type="entry name" value="CenC_carb-bd"/>
</dbReference>
<dbReference type="RefSeq" id="WP_377719008.1">
    <property type="nucleotide sequence ID" value="NZ_JBHSAM010000023.1"/>
</dbReference>
<feature type="compositionally biased region" description="Pro residues" evidence="4">
    <location>
        <begin position="382"/>
        <end position="397"/>
    </location>
</feature>
<proteinExistence type="inferred from homology"/>
<feature type="domain" description="GH16" evidence="8">
    <location>
        <begin position="402"/>
        <end position="658"/>
    </location>
</feature>
<feature type="domain" description="SLH" evidence="7">
    <location>
        <begin position="158"/>
        <end position="220"/>
    </location>
</feature>